<dbReference type="Pfam" id="PF00132">
    <property type="entry name" value="Hexapep"/>
    <property type="match status" value="1"/>
</dbReference>
<dbReference type="GO" id="GO:0016746">
    <property type="term" value="F:acyltransferase activity"/>
    <property type="evidence" value="ECO:0007669"/>
    <property type="project" value="UniProtKB-KW"/>
</dbReference>
<keyword evidence="1" id="KW-0012">Acyltransferase</keyword>
<comment type="caution">
    <text evidence="1">The sequence shown here is derived from an EMBL/GenBank/DDBJ whole genome shotgun (WGS) entry which is preliminary data.</text>
</comment>
<dbReference type="InterPro" id="IPR001451">
    <property type="entry name" value="Hexapep"/>
</dbReference>
<name>A0ABT7PQ53_9BACT</name>
<dbReference type="EC" id="2.3.1.-" evidence="1"/>
<gene>
    <name evidence="1" type="ORF">QTN89_23625</name>
</gene>
<dbReference type="CDD" id="cd04647">
    <property type="entry name" value="LbH_MAT_like"/>
    <property type="match status" value="1"/>
</dbReference>
<dbReference type="Gene3D" id="2.160.10.10">
    <property type="entry name" value="Hexapeptide repeat proteins"/>
    <property type="match status" value="1"/>
</dbReference>
<dbReference type="PANTHER" id="PTHR23416">
    <property type="entry name" value="SIALIC ACID SYNTHASE-RELATED"/>
    <property type="match status" value="1"/>
</dbReference>
<accession>A0ABT7PQ53</accession>
<keyword evidence="2" id="KW-1185">Reference proteome</keyword>
<dbReference type="InterPro" id="IPR051159">
    <property type="entry name" value="Hexapeptide_acetyltransf"/>
</dbReference>
<dbReference type="Proteomes" id="UP001239462">
    <property type="component" value="Unassembled WGS sequence"/>
</dbReference>
<organism evidence="1 2">
    <name type="scientific">Roseiconus lacunae</name>
    <dbReference type="NCBI Taxonomy" id="2605694"/>
    <lineage>
        <taxon>Bacteria</taxon>
        <taxon>Pseudomonadati</taxon>
        <taxon>Planctomycetota</taxon>
        <taxon>Planctomycetia</taxon>
        <taxon>Pirellulales</taxon>
        <taxon>Pirellulaceae</taxon>
        <taxon>Roseiconus</taxon>
    </lineage>
</organism>
<proteinExistence type="predicted"/>
<dbReference type="SUPFAM" id="SSF51161">
    <property type="entry name" value="Trimeric LpxA-like enzymes"/>
    <property type="match status" value="1"/>
</dbReference>
<dbReference type="RefSeq" id="WP_289166313.1">
    <property type="nucleotide sequence ID" value="NZ_JASZZN010000022.1"/>
</dbReference>
<sequence length="200" mass="21476">MLKALKNVARGLRLLRHPELIADLGSRQSHLNIIHEIRSKAINLRLSSDIVLNHYQPDALQIHEDVSIGYGCVLSFGDLHNGYGKISIGPQTWLGPYNNLRSGGGEIKIGSGCLISQFCTLVASHHSTVKGQWIRNQPPTAEKRDVVLGDDVWLGAGVTVTAGVQIRTGAVIGAGAVVVSDVPAEEIWAGVPARKIGVRQ</sequence>
<dbReference type="EMBL" id="JASZZN010000022">
    <property type="protein sequence ID" value="MDM4018461.1"/>
    <property type="molecule type" value="Genomic_DNA"/>
</dbReference>
<protein>
    <submittedName>
        <fullName evidence="1">Acyltransferase</fullName>
        <ecNumber evidence="1">2.3.1.-</ecNumber>
    </submittedName>
</protein>
<evidence type="ECO:0000313" key="2">
    <source>
        <dbReference type="Proteomes" id="UP001239462"/>
    </source>
</evidence>
<keyword evidence="1" id="KW-0808">Transferase</keyword>
<dbReference type="PANTHER" id="PTHR23416:SF78">
    <property type="entry name" value="LIPOPOLYSACCHARIDE BIOSYNTHESIS O-ACETYL TRANSFERASE WBBJ-RELATED"/>
    <property type="match status" value="1"/>
</dbReference>
<dbReference type="InterPro" id="IPR011004">
    <property type="entry name" value="Trimer_LpxA-like_sf"/>
</dbReference>
<evidence type="ECO:0000313" key="1">
    <source>
        <dbReference type="EMBL" id="MDM4018461.1"/>
    </source>
</evidence>
<reference evidence="1 2" key="1">
    <citation type="submission" date="2023-06" db="EMBL/GenBank/DDBJ databases">
        <title>Roseiconus lacunae JC819 isolated from Gulf of Mannar region, Tamil Nadu.</title>
        <authorList>
            <person name="Pk S."/>
            <person name="Ch S."/>
            <person name="Ch V.R."/>
        </authorList>
    </citation>
    <scope>NUCLEOTIDE SEQUENCE [LARGE SCALE GENOMIC DNA]</scope>
    <source>
        <strain evidence="1 2">JC819</strain>
    </source>
</reference>